<sequence>MKKLFTLKLFGVLLLLILSATSFTSTFTTKKMRANSIRINALEINKMEALKEEPPEEITIVLDDRALNFDFDKSFVKPQYDEMLTNLKEFITKNDYEVTIVGHTDYIASNEYNMGLSKRRAEAVKAKLIELGLDPSRIVETVARGEEEPVADNSTTEGRAKNRRVEFKLVKRGAKEINSEESRVIEVKKEEAKIEN</sequence>
<dbReference type="InterPro" id="IPR036737">
    <property type="entry name" value="OmpA-like_sf"/>
</dbReference>
<comment type="subcellular location">
    <subcellularLocation>
        <location evidence="1">Cell outer membrane</location>
    </subcellularLocation>
</comment>
<dbReference type="AlphaFoldDB" id="A0A241Q2N6"/>
<dbReference type="Proteomes" id="UP000197638">
    <property type="component" value="Chromosome"/>
</dbReference>
<evidence type="ECO:0000256" key="3">
    <source>
        <dbReference type="ARBA" id="ARBA00023237"/>
    </source>
</evidence>
<evidence type="ECO:0000259" key="5">
    <source>
        <dbReference type="PROSITE" id="PS51123"/>
    </source>
</evidence>
<dbReference type="Gene3D" id="3.30.1330.60">
    <property type="entry name" value="OmpA-like domain"/>
    <property type="match status" value="1"/>
</dbReference>
<dbReference type="PANTHER" id="PTHR30329:SF21">
    <property type="entry name" value="LIPOPROTEIN YIAD-RELATED"/>
    <property type="match status" value="1"/>
</dbReference>
<keyword evidence="3" id="KW-0998">Cell outer membrane</keyword>
<dbReference type="CDD" id="cd07185">
    <property type="entry name" value="OmpA_C-like"/>
    <property type="match status" value="1"/>
</dbReference>
<keyword evidence="2 4" id="KW-0472">Membrane</keyword>
<evidence type="ECO:0000256" key="4">
    <source>
        <dbReference type="PROSITE-ProRule" id="PRU00473"/>
    </source>
</evidence>
<dbReference type="PANTHER" id="PTHR30329">
    <property type="entry name" value="STATOR ELEMENT OF FLAGELLAR MOTOR COMPLEX"/>
    <property type="match status" value="1"/>
</dbReference>
<protein>
    <recommendedName>
        <fullName evidence="5">OmpA-like domain-containing protein</fullName>
    </recommendedName>
</protein>
<proteinExistence type="predicted"/>
<dbReference type="InterPro" id="IPR006665">
    <property type="entry name" value="OmpA-like"/>
</dbReference>
<dbReference type="GO" id="GO:0009279">
    <property type="term" value="C:cell outer membrane"/>
    <property type="evidence" value="ECO:0007669"/>
    <property type="project" value="UniProtKB-SubCell"/>
</dbReference>
<feature type="domain" description="OmpA-like" evidence="5">
    <location>
        <begin position="56"/>
        <end position="173"/>
    </location>
</feature>
<dbReference type="InterPro" id="IPR006664">
    <property type="entry name" value="OMP_bac"/>
</dbReference>
<dbReference type="SUPFAM" id="SSF103088">
    <property type="entry name" value="OmpA-like"/>
    <property type="match status" value="1"/>
</dbReference>
<dbReference type="PROSITE" id="PS51123">
    <property type="entry name" value="OMPA_2"/>
    <property type="match status" value="1"/>
</dbReference>
<dbReference type="Pfam" id="PF00691">
    <property type="entry name" value="OmpA"/>
    <property type="match status" value="1"/>
</dbReference>
<organism evidence="6 7">
    <name type="scientific">Fusobacterium nucleatum subsp. polymorphum</name>
    <name type="common">Fusobacterium polymorphum</name>
    <dbReference type="NCBI Taxonomy" id="76857"/>
    <lineage>
        <taxon>Bacteria</taxon>
        <taxon>Fusobacteriati</taxon>
        <taxon>Fusobacteriota</taxon>
        <taxon>Fusobacteriia</taxon>
        <taxon>Fusobacteriales</taxon>
        <taxon>Fusobacteriaceae</taxon>
        <taxon>Fusobacterium</taxon>
    </lineage>
</organism>
<gene>
    <name evidence="6" type="ORF">CBG61_09410</name>
</gene>
<name>A0A241Q2N6_FUSNP</name>
<evidence type="ECO:0000256" key="1">
    <source>
        <dbReference type="ARBA" id="ARBA00004442"/>
    </source>
</evidence>
<dbReference type="EMBL" id="CP022123">
    <property type="protein sequence ID" value="ASG29082.1"/>
    <property type="molecule type" value="Genomic_DNA"/>
</dbReference>
<evidence type="ECO:0000256" key="2">
    <source>
        <dbReference type="ARBA" id="ARBA00023136"/>
    </source>
</evidence>
<dbReference type="InterPro" id="IPR050330">
    <property type="entry name" value="Bact_OuterMem_StrucFunc"/>
</dbReference>
<evidence type="ECO:0000313" key="7">
    <source>
        <dbReference type="Proteomes" id="UP000197638"/>
    </source>
</evidence>
<evidence type="ECO:0000313" key="6">
    <source>
        <dbReference type="EMBL" id="ASG29082.1"/>
    </source>
</evidence>
<reference evidence="6 7" key="1">
    <citation type="submission" date="2017-06" db="EMBL/GenBank/DDBJ databases">
        <title>Genome sequencing of Fusobacterium nucleatum subsp. polymorphum KCOM 1275 (=ChDC F310).</title>
        <authorList>
            <person name="Kook J.-K."/>
            <person name="Park S.-N."/>
            <person name="Lim Y.K."/>
            <person name="Roh H."/>
        </authorList>
    </citation>
    <scope>NUCLEOTIDE SEQUENCE [LARGE SCALE GENOMIC DNA]</scope>
    <source>
        <strain evidence="6 7">KCOM 1275</strain>
    </source>
</reference>
<dbReference type="RefSeq" id="WP_088765300.1">
    <property type="nucleotide sequence ID" value="NZ_CP022123.1"/>
</dbReference>
<dbReference type="PRINTS" id="PR01021">
    <property type="entry name" value="OMPADOMAIN"/>
</dbReference>
<accession>A0A241Q2N6</accession>